<keyword evidence="1" id="KW-0805">Transcription regulation</keyword>
<keyword evidence="3" id="KW-0804">Transcription</keyword>
<dbReference type="InterPro" id="IPR036388">
    <property type="entry name" value="WH-like_DNA-bd_sf"/>
</dbReference>
<accession>A0A8J3QC29</accession>
<keyword evidence="2" id="KW-0238">DNA-binding</keyword>
<dbReference type="Gene3D" id="1.10.10.10">
    <property type="entry name" value="Winged helix-like DNA-binding domain superfamily/Winged helix DNA-binding domain"/>
    <property type="match status" value="2"/>
</dbReference>
<dbReference type="SUPFAM" id="SSF46785">
    <property type="entry name" value="Winged helix' DNA-binding domain"/>
    <property type="match status" value="2"/>
</dbReference>
<dbReference type="SMART" id="SM00345">
    <property type="entry name" value="HTH_GNTR"/>
    <property type="match status" value="2"/>
</dbReference>
<evidence type="ECO:0000256" key="1">
    <source>
        <dbReference type="ARBA" id="ARBA00023015"/>
    </source>
</evidence>
<dbReference type="GO" id="GO:0045892">
    <property type="term" value="P:negative regulation of DNA-templated transcription"/>
    <property type="evidence" value="ECO:0007669"/>
    <property type="project" value="TreeGrafter"/>
</dbReference>
<evidence type="ECO:0000313" key="6">
    <source>
        <dbReference type="Proteomes" id="UP000612899"/>
    </source>
</evidence>
<dbReference type="PROSITE" id="PS50949">
    <property type="entry name" value="HTH_GNTR"/>
    <property type="match status" value="2"/>
</dbReference>
<dbReference type="Pfam" id="PF00392">
    <property type="entry name" value="GntR"/>
    <property type="match status" value="2"/>
</dbReference>
<dbReference type="GO" id="GO:0003677">
    <property type="term" value="F:DNA binding"/>
    <property type="evidence" value="ECO:0007669"/>
    <property type="project" value="UniProtKB-KW"/>
</dbReference>
<protein>
    <recommendedName>
        <fullName evidence="4">HTH gntR-type domain-containing protein</fullName>
    </recommendedName>
</protein>
<evidence type="ECO:0000256" key="2">
    <source>
        <dbReference type="ARBA" id="ARBA00023125"/>
    </source>
</evidence>
<proteinExistence type="predicted"/>
<comment type="caution">
    <text evidence="5">The sequence shown here is derived from an EMBL/GenBank/DDBJ whole genome shotgun (WGS) entry which is preliminary data.</text>
</comment>
<dbReference type="EMBL" id="BONY01000044">
    <property type="protein sequence ID" value="GIH08088.1"/>
    <property type="molecule type" value="Genomic_DNA"/>
</dbReference>
<dbReference type="InterPro" id="IPR000524">
    <property type="entry name" value="Tscrpt_reg_HTH_GntR"/>
</dbReference>
<name>A0A8J3QC29_9ACTN</name>
<evidence type="ECO:0000313" key="5">
    <source>
        <dbReference type="EMBL" id="GIH08088.1"/>
    </source>
</evidence>
<dbReference type="RefSeq" id="WP_203911848.1">
    <property type="nucleotide sequence ID" value="NZ_BONY01000044.1"/>
</dbReference>
<dbReference type="Proteomes" id="UP000612899">
    <property type="component" value="Unassembled WGS sequence"/>
</dbReference>
<dbReference type="GO" id="GO:0003700">
    <property type="term" value="F:DNA-binding transcription factor activity"/>
    <property type="evidence" value="ECO:0007669"/>
    <property type="project" value="InterPro"/>
</dbReference>
<gene>
    <name evidence="5" type="ORF">Rhe02_61550</name>
</gene>
<dbReference type="AlphaFoldDB" id="A0A8J3QC29"/>
<dbReference type="InterPro" id="IPR050679">
    <property type="entry name" value="Bact_HTH_transcr_reg"/>
</dbReference>
<evidence type="ECO:0000259" key="4">
    <source>
        <dbReference type="PROSITE" id="PS50949"/>
    </source>
</evidence>
<dbReference type="PRINTS" id="PR00035">
    <property type="entry name" value="HTHGNTR"/>
</dbReference>
<reference evidence="5" key="1">
    <citation type="submission" date="2021-01" db="EMBL/GenBank/DDBJ databases">
        <title>Whole genome shotgun sequence of Rhizocola hellebori NBRC 109834.</title>
        <authorList>
            <person name="Komaki H."/>
            <person name="Tamura T."/>
        </authorList>
    </citation>
    <scope>NUCLEOTIDE SEQUENCE</scope>
    <source>
        <strain evidence="5">NBRC 109834</strain>
    </source>
</reference>
<feature type="domain" description="HTH gntR-type" evidence="4">
    <location>
        <begin position="83"/>
        <end position="151"/>
    </location>
</feature>
<dbReference type="InterPro" id="IPR036390">
    <property type="entry name" value="WH_DNA-bd_sf"/>
</dbReference>
<feature type="domain" description="HTH gntR-type" evidence="4">
    <location>
        <begin position="8"/>
        <end position="76"/>
    </location>
</feature>
<keyword evidence="6" id="KW-1185">Reference proteome</keyword>
<dbReference type="PANTHER" id="PTHR44846:SF17">
    <property type="entry name" value="GNTR-FAMILY TRANSCRIPTIONAL REGULATOR"/>
    <property type="match status" value="1"/>
</dbReference>
<evidence type="ECO:0000256" key="3">
    <source>
        <dbReference type="ARBA" id="ARBA00023163"/>
    </source>
</evidence>
<organism evidence="5 6">
    <name type="scientific">Rhizocola hellebori</name>
    <dbReference type="NCBI Taxonomy" id="1392758"/>
    <lineage>
        <taxon>Bacteria</taxon>
        <taxon>Bacillati</taxon>
        <taxon>Actinomycetota</taxon>
        <taxon>Actinomycetes</taxon>
        <taxon>Micromonosporales</taxon>
        <taxon>Micromonosporaceae</taxon>
        <taxon>Rhizocola</taxon>
    </lineage>
</organism>
<dbReference type="CDD" id="cd07377">
    <property type="entry name" value="WHTH_GntR"/>
    <property type="match status" value="2"/>
</dbReference>
<sequence>MSPRATAWGAYLAVADALRAKIADGELTPGSLLPSESALCAEYGMARNTIRRALDLLAADGLIESMPGRGRVVASPGERAEAVPQYQMIADELRLLVESGELGPGDALPSEAALSAQYGVSRGTARHALAELEGAGLVDAVHGKGRFVRSR</sequence>
<dbReference type="PANTHER" id="PTHR44846">
    <property type="entry name" value="MANNOSYL-D-GLYCERATE TRANSPORT/METABOLISM SYSTEM REPRESSOR MNGR-RELATED"/>
    <property type="match status" value="1"/>
</dbReference>